<name>A0A251RRX6_HELAN</name>
<dbReference type="EMBL" id="MNCJ02000332">
    <property type="protein sequence ID" value="KAF5756490.1"/>
    <property type="molecule type" value="Genomic_DNA"/>
</dbReference>
<accession>A0A251RRX6</accession>
<dbReference type="STRING" id="4232.A0A251RRX6"/>
<dbReference type="OrthoDB" id="1917735at2759"/>
<dbReference type="Gramene" id="mRNA:HanXRQr2_Chr17g0815321">
    <property type="protein sequence ID" value="CDS:HanXRQr2_Chr17g0815321.1"/>
    <property type="gene ID" value="HanXRQr2_Chr17g0815321"/>
</dbReference>
<dbReference type="PANTHER" id="PTHR33083:SF79">
    <property type="entry name" value="SENESCENCE REGULATOR"/>
    <property type="match status" value="1"/>
</dbReference>
<dbReference type="AlphaFoldDB" id="A0A251RRX6"/>
<sequence>MADCHEKSLLKDEDFQEDEIWAVGKGIEESNPKVNKSEKLIRYIPPPSSTSYGAPRTILKGSRVTHHQQQKKKQQSSAPMKIPDWSKIYNEKPKDFVDGCDAIIHNDDEMMPPHEYINKRVERSPIAPFSMCEGVGRTLKGRDLSKLRNAILTKTGFLE</sequence>
<organism evidence="4 5">
    <name type="scientific">Helianthus annuus</name>
    <name type="common">Common sunflower</name>
    <dbReference type="NCBI Taxonomy" id="4232"/>
    <lineage>
        <taxon>Eukaryota</taxon>
        <taxon>Viridiplantae</taxon>
        <taxon>Streptophyta</taxon>
        <taxon>Embryophyta</taxon>
        <taxon>Tracheophyta</taxon>
        <taxon>Spermatophyta</taxon>
        <taxon>Magnoliopsida</taxon>
        <taxon>eudicotyledons</taxon>
        <taxon>Gunneridae</taxon>
        <taxon>Pentapetalae</taxon>
        <taxon>asterids</taxon>
        <taxon>campanulids</taxon>
        <taxon>Asterales</taxon>
        <taxon>Asteraceae</taxon>
        <taxon>Asteroideae</taxon>
        <taxon>Heliantheae alliance</taxon>
        <taxon>Heliantheae</taxon>
        <taxon>Helianthus</taxon>
    </lineage>
</organism>
<dbReference type="InParanoid" id="A0A251RRX6"/>
<dbReference type="OMA" id="MMIPRTF"/>
<proteinExistence type="inferred from homology"/>
<reference evidence="4" key="2">
    <citation type="submission" date="2017-02" db="EMBL/GenBank/DDBJ databases">
        <title>Sunflower complete genome.</title>
        <authorList>
            <person name="Langlade N."/>
            <person name="Munos S."/>
        </authorList>
    </citation>
    <scope>NUCLEOTIDE SEQUENCE [LARGE SCALE GENOMIC DNA]</scope>
    <source>
        <tissue evidence="4">Leaves</tissue>
    </source>
</reference>
<dbReference type="GO" id="GO:0010150">
    <property type="term" value="P:leaf senescence"/>
    <property type="evidence" value="ECO:0007669"/>
    <property type="project" value="UniProtKB-ARBA"/>
</dbReference>
<feature type="compositionally biased region" description="Basic residues" evidence="2">
    <location>
        <begin position="63"/>
        <end position="74"/>
    </location>
</feature>
<evidence type="ECO:0000313" key="5">
    <source>
        <dbReference type="Proteomes" id="UP000215914"/>
    </source>
</evidence>
<evidence type="ECO:0000313" key="4">
    <source>
        <dbReference type="EMBL" id="OTF87047.1"/>
    </source>
</evidence>
<dbReference type="Proteomes" id="UP000215914">
    <property type="component" value="Chromosome 17"/>
</dbReference>
<keyword evidence="5" id="KW-1185">Reference proteome</keyword>
<dbReference type="EMBL" id="CM007906">
    <property type="protein sequence ID" value="OTF87047.1"/>
    <property type="molecule type" value="Genomic_DNA"/>
</dbReference>
<dbReference type="PANTHER" id="PTHR33083">
    <property type="entry name" value="EXPRESSED PROTEIN"/>
    <property type="match status" value="1"/>
</dbReference>
<protein>
    <submittedName>
        <fullName evidence="3">Senescence regulator S40</fullName>
    </submittedName>
</protein>
<dbReference type="Pfam" id="PF04520">
    <property type="entry name" value="Senescence_reg"/>
    <property type="match status" value="1"/>
</dbReference>
<reference evidence="3 5" key="1">
    <citation type="journal article" date="2017" name="Nature">
        <title>The sunflower genome provides insights into oil metabolism, flowering and Asterid evolution.</title>
        <authorList>
            <person name="Badouin H."/>
            <person name="Gouzy J."/>
            <person name="Grassa C.J."/>
            <person name="Murat F."/>
            <person name="Staton S.E."/>
            <person name="Cottret L."/>
            <person name="Lelandais-Briere C."/>
            <person name="Owens G.L."/>
            <person name="Carrere S."/>
            <person name="Mayjonade B."/>
            <person name="Legrand L."/>
            <person name="Gill N."/>
            <person name="Kane N.C."/>
            <person name="Bowers J.E."/>
            <person name="Hubner S."/>
            <person name="Bellec A."/>
            <person name="Berard A."/>
            <person name="Berges H."/>
            <person name="Blanchet N."/>
            <person name="Boniface M.C."/>
            <person name="Brunel D."/>
            <person name="Catrice O."/>
            <person name="Chaidir N."/>
            <person name="Claudel C."/>
            <person name="Donnadieu C."/>
            <person name="Faraut T."/>
            <person name="Fievet G."/>
            <person name="Helmstetter N."/>
            <person name="King M."/>
            <person name="Knapp S.J."/>
            <person name="Lai Z."/>
            <person name="Le Paslier M.C."/>
            <person name="Lippi Y."/>
            <person name="Lorenzon L."/>
            <person name="Mandel J.R."/>
            <person name="Marage G."/>
            <person name="Marchand G."/>
            <person name="Marquand E."/>
            <person name="Bret-Mestries E."/>
            <person name="Morien E."/>
            <person name="Nambeesan S."/>
            <person name="Nguyen T."/>
            <person name="Pegot-Espagnet P."/>
            <person name="Pouilly N."/>
            <person name="Raftis F."/>
            <person name="Sallet E."/>
            <person name="Schiex T."/>
            <person name="Thomas J."/>
            <person name="Vandecasteele C."/>
            <person name="Vares D."/>
            <person name="Vear F."/>
            <person name="Vautrin S."/>
            <person name="Crespi M."/>
            <person name="Mangin B."/>
            <person name="Burke J.M."/>
            <person name="Salse J."/>
            <person name="Munos S."/>
            <person name="Vincourt P."/>
            <person name="Rieseberg L.H."/>
            <person name="Langlade N.B."/>
        </authorList>
    </citation>
    <scope>NUCLEOTIDE SEQUENCE [LARGE SCALE GENOMIC DNA]</scope>
    <source>
        <strain evidence="5">cv. SF193</strain>
        <tissue evidence="3">Leaves</tissue>
    </source>
</reference>
<evidence type="ECO:0000313" key="3">
    <source>
        <dbReference type="EMBL" id="KAF5756490.1"/>
    </source>
</evidence>
<feature type="region of interest" description="Disordered" evidence="2">
    <location>
        <begin position="62"/>
        <end position="83"/>
    </location>
</feature>
<dbReference type="InterPro" id="IPR007608">
    <property type="entry name" value="Senescence_reg_S40"/>
</dbReference>
<reference evidence="3" key="3">
    <citation type="submission" date="2020-06" db="EMBL/GenBank/DDBJ databases">
        <title>Helianthus annuus Genome sequencing and assembly Release 2.</title>
        <authorList>
            <person name="Gouzy J."/>
            <person name="Langlade N."/>
            <person name="Munos S."/>
        </authorList>
    </citation>
    <scope>NUCLEOTIDE SEQUENCE</scope>
    <source>
        <tissue evidence="3">Leaves</tissue>
    </source>
</reference>
<evidence type="ECO:0000256" key="1">
    <source>
        <dbReference type="ARBA" id="ARBA00034773"/>
    </source>
</evidence>
<comment type="similarity">
    <text evidence="1">Belongs to the senescence regulator S40 family.</text>
</comment>
<evidence type="ECO:0000256" key="2">
    <source>
        <dbReference type="SAM" id="MobiDB-lite"/>
    </source>
</evidence>
<gene>
    <name evidence="4" type="ORF">HannXRQ_Chr17g0557461</name>
    <name evidence="3" type="ORF">HanXRQr2_Chr17g0815321</name>
</gene>